<organism evidence="1 2">
    <name type="scientific">Kitasatospora saccharophila</name>
    <dbReference type="NCBI Taxonomy" id="407973"/>
    <lineage>
        <taxon>Bacteria</taxon>
        <taxon>Bacillati</taxon>
        <taxon>Actinomycetota</taxon>
        <taxon>Actinomycetes</taxon>
        <taxon>Kitasatosporales</taxon>
        <taxon>Streptomycetaceae</taxon>
        <taxon>Kitasatospora</taxon>
    </lineage>
</organism>
<evidence type="ECO:0000313" key="1">
    <source>
        <dbReference type="EMBL" id="GAA2119294.1"/>
    </source>
</evidence>
<gene>
    <name evidence="1" type="ORF">GCM10009759_67230</name>
</gene>
<dbReference type="EMBL" id="BAAANS010000067">
    <property type="protein sequence ID" value="GAA2119294.1"/>
    <property type="molecule type" value="Genomic_DNA"/>
</dbReference>
<name>A0ABN2XYZ3_9ACTN</name>
<dbReference type="Proteomes" id="UP001500897">
    <property type="component" value="Unassembled WGS sequence"/>
</dbReference>
<sequence length="39" mass="4276">MMPERLIRALVYAGILAGILLWMRFAAVATDWLDKVGGG</sequence>
<keyword evidence="2" id="KW-1185">Reference proteome</keyword>
<accession>A0ABN2XYZ3</accession>
<protein>
    <submittedName>
        <fullName evidence="1">Uncharacterized protein</fullName>
    </submittedName>
</protein>
<reference evidence="1 2" key="1">
    <citation type="journal article" date="2019" name="Int. J. Syst. Evol. Microbiol.">
        <title>The Global Catalogue of Microorganisms (GCM) 10K type strain sequencing project: providing services to taxonomists for standard genome sequencing and annotation.</title>
        <authorList>
            <consortium name="The Broad Institute Genomics Platform"/>
            <consortium name="The Broad Institute Genome Sequencing Center for Infectious Disease"/>
            <person name="Wu L."/>
            <person name="Ma J."/>
        </authorList>
    </citation>
    <scope>NUCLEOTIDE SEQUENCE [LARGE SCALE GENOMIC DNA]</scope>
    <source>
        <strain evidence="1 2">JCM 14559</strain>
    </source>
</reference>
<proteinExistence type="predicted"/>
<evidence type="ECO:0000313" key="2">
    <source>
        <dbReference type="Proteomes" id="UP001500897"/>
    </source>
</evidence>
<comment type="caution">
    <text evidence="1">The sequence shown here is derived from an EMBL/GenBank/DDBJ whole genome shotgun (WGS) entry which is preliminary data.</text>
</comment>